<reference evidence="2" key="1">
    <citation type="submission" date="2017-07" db="EMBL/GenBank/DDBJ databases">
        <title>Taro Niue Genome Assembly and Annotation.</title>
        <authorList>
            <person name="Atibalentja N."/>
            <person name="Keating K."/>
            <person name="Fields C.J."/>
        </authorList>
    </citation>
    <scope>NUCLEOTIDE SEQUENCE</scope>
    <source>
        <strain evidence="2">Niue_2</strain>
        <tissue evidence="2">Leaf</tissue>
    </source>
</reference>
<comment type="caution">
    <text evidence="2">The sequence shown here is derived from an EMBL/GenBank/DDBJ whole genome shotgun (WGS) entry which is preliminary data.</text>
</comment>
<sequence length="116" mass="13000">MAKFSSIINRPMIIEFDDKVDKMQVSSMNTCKSRKGTEEKCYMAHGNSRGSSRSDESEGSHMSEKSRNSQESGSGETLSTWYKSTGTSGSSERERIMLEQLKAQEEKLKAQAEEMS</sequence>
<gene>
    <name evidence="2" type="ORF">Taro_000571</name>
</gene>
<dbReference type="AlphaFoldDB" id="A0A843TDJ6"/>
<name>A0A843TDJ6_COLES</name>
<organism evidence="2 3">
    <name type="scientific">Colocasia esculenta</name>
    <name type="common">Wild taro</name>
    <name type="synonym">Arum esculentum</name>
    <dbReference type="NCBI Taxonomy" id="4460"/>
    <lineage>
        <taxon>Eukaryota</taxon>
        <taxon>Viridiplantae</taxon>
        <taxon>Streptophyta</taxon>
        <taxon>Embryophyta</taxon>
        <taxon>Tracheophyta</taxon>
        <taxon>Spermatophyta</taxon>
        <taxon>Magnoliopsida</taxon>
        <taxon>Liliopsida</taxon>
        <taxon>Araceae</taxon>
        <taxon>Aroideae</taxon>
        <taxon>Colocasieae</taxon>
        <taxon>Colocasia</taxon>
    </lineage>
</organism>
<keyword evidence="3" id="KW-1185">Reference proteome</keyword>
<feature type="compositionally biased region" description="Polar residues" evidence="1">
    <location>
        <begin position="69"/>
        <end position="90"/>
    </location>
</feature>
<protein>
    <submittedName>
        <fullName evidence="2">Uncharacterized protein</fullName>
    </submittedName>
</protein>
<dbReference type="EMBL" id="NMUH01000011">
    <property type="protein sequence ID" value="MQL68287.1"/>
    <property type="molecule type" value="Genomic_DNA"/>
</dbReference>
<evidence type="ECO:0000313" key="2">
    <source>
        <dbReference type="EMBL" id="MQL68287.1"/>
    </source>
</evidence>
<feature type="compositionally biased region" description="Basic and acidic residues" evidence="1">
    <location>
        <begin position="52"/>
        <end position="68"/>
    </location>
</feature>
<proteinExistence type="predicted"/>
<dbReference type="Proteomes" id="UP000652761">
    <property type="component" value="Unassembled WGS sequence"/>
</dbReference>
<feature type="region of interest" description="Disordered" evidence="1">
    <location>
        <begin position="29"/>
        <end position="96"/>
    </location>
</feature>
<evidence type="ECO:0000256" key="1">
    <source>
        <dbReference type="SAM" id="MobiDB-lite"/>
    </source>
</evidence>
<accession>A0A843TDJ6</accession>
<evidence type="ECO:0000313" key="3">
    <source>
        <dbReference type="Proteomes" id="UP000652761"/>
    </source>
</evidence>